<proteinExistence type="inferred from homology"/>
<keyword evidence="6 10" id="KW-0378">Hydrolase</keyword>
<keyword evidence="8 10" id="KW-1133">Transmembrane helix</keyword>
<feature type="region of interest" description="Disordered" evidence="11">
    <location>
        <begin position="1"/>
        <end position="31"/>
    </location>
</feature>
<gene>
    <name evidence="13" type="ORF">Cvel_29849</name>
</gene>
<feature type="transmembrane region" description="Helical" evidence="10">
    <location>
        <begin position="163"/>
        <end position="181"/>
    </location>
</feature>
<protein>
    <recommendedName>
        <fullName evidence="10">Rhomboid-like protease</fullName>
        <ecNumber evidence="10">3.4.21.105</ecNumber>
    </recommendedName>
</protein>
<evidence type="ECO:0000256" key="11">
    <source>
        <dbReference type="SAM" id="MobiDB-lite"/>
    </source>
</evidence>
<dbReference type="PhylomeDB" id="A0A0G4HPR3"/>
<evidence type="ECO:0000256" key="5">
    <source>
        <dbReference type="ARBA" id="ARBA00022692"/>
    </source>
</evidence>
<evidence type="ECO:0000256" key="10">
    <source>
        <dbReference type="RuleBase" id="RU362115"/>
    </source>
</evidence>
<dbReference type="EC" id="3.4.21.105" evidence="10"/>
<keyword evidence="9 10" id="KW-0472">Membrane</keyword>
<dbReference type="GO" id="GO:0004252">
    <property type="term" value="F:serine-type endopeptidase activity"/>
    <property type="evidence" value="ECO:0007669"/>
    <property type="project" value="InterPro"/>
</dbReference>
<dbReference type="SUPFAM" id="SSF144091">
    <property type="entry name" value="Rhomboid-like"/>
    <property type="match status" value="1"/>
</dbReference>
<dbReference type="InterPro" id="IPR035952">
    <property type="entry name" value="Rhomboid-like_sf"/>
</dbReference>
<feature type="transmembrane region" description="Helical" evidence="10">
    <location>
        <begin position="193"/>
        <end position="209"/>
    </location>
</feature>
<accession>A0A0G4HPR3</accession>
<dbReference type="InterPro" id="IPR002610">
    <property type="entry name" value="Peptidase_S54_rhomboid-like"/>
</dbReference>
<keyword evidence="4 10" id="KW-0645">Protease</keyword>
<feature type="domain" description="Peptidase S54 rhomboid" evidence="12">
    <location>
        <begin position="97"/>
        <end position="233"/>
    </location>
</feature>
<evidence type="ECO:0000256" key="9">
    <source>
        <dbReference type="ARBA" id="ARBA00023136"/>
    </source>
</evidence>
<dbReference type="AlphaFoldDB" id="A0A0G4HPR3"/>
<evidence type="ECO:0000256" key="1">
    <source>
        <dbReference type="ARBA" id="ARBA00000156"/>
    </source>
</evidence>
<comment type="subcellular location">
    <subcellularLocation>
        <location evidence="2 10">Membrane</location>
        <topology evidence="2 10">Multi-pass membrane protein</topology>
    </subcellularLocation>
</comment>
<name>A0A0G4HPR3_9ALVE</name>
<evidence type="ECO:0000313" key="13">
    <source>
        <dbReference type="EMBL" id="CEM46166.1"/>
    </source>
</evidence>
<keyword evidence="7 10" id="KW-0720">Serine protease</keyword>
<feature type="transmembrane region" description="Helical" evidence="10">
    <location>
        <begin position="245"/>
        <end position="267"/>
    </location>
</feature>
<feature type="transmembrane region" description="Helical" evidence="10">
    <location>
        <begin position="106"/>
        <end position="127"/>
    </location>
</feature>
<keyword evidence="5 10" id="KW-0812">Transmembrane</keyword>
<feature type="transmembrane region" description="Helical" evidence="10">
    <location>
        <begin position="139"/>
        <end position="157"/>
    </location>
</feature>
<evidence type="ECO:0000259" key="12">
    <source>
        <dbReference type="Pfam" id="PF01694"/>
    </source>
</evidence>
<feature type="transmembrane region" description="Helical" evidence="10">
    <location>
        <begin position="51"/>
        <end position="69"/>
    </location>
</feature>
<evidence type="ECO:0000256" key="2">
    <source>
        <dbReference type="ARBA" id="ARBA00004141"/>
    </source>
</evidence>
<dbReference type="EMBL" id="CDMZ01003384">
    <property type="protein sequence ID" value="CEM46166.1"/>
    <property type="molecule type" value="Genomic_DNA"/>
</dbReference>
<dbReference type="InterPro" id="IPR022764">
    <property type="entry name" value="Peptidase_S54_rhomboid_dom"/>
</dbReference>
<reference evidence="13" key="1">
    <citation type="submission" date="2014-11" db="EMBL/GenBank/DDBJ databases">
        <authorList>
            <person name="Otto D Thomas"/>
            <person name="Naeem Raeece"/>
        </authorList>
    </citation>
    <scope>NUCLEOTIDE SEQUENCE</scope>
</reference>
<dbReference type="GO" id="GO:0006508">
    <property type="term" value="P:proteolysis"/>
    <property type="evidence" value="ECO:0007669"/>
    <property type="project" value="UniProtKB-KW"/>
</dbReference>
<dbReference type="Pfam" id="PF01694">
    <property type="entry name" value="Rhomboid"/>
    <property type="match status" value="1"/>
</dbReference>
<dbReference type="GO" id="GO:0016020">
    <property type="term" value="C:membrane"/>
    <property type="evidence" value="ECO:0007669"/>
    <property type="project" value="UniProtKB-SubCell"/>
</dbReference>
<feature type="compositionally biased region" description="Basic and acidic residues" evidence="11">
    <location>
        <begin position="1"/>
        <end position="14"/>
    </location>
</feature>
<feature type="compositionally biased region" description="Gly residues" evidence="11">
    <location>
        <begin position="16"/>
        <end position="28"/>
    </location>
</feature>
<sequence length="283" mass="31073">MANVHRLSDFRDNRAQGGGRLPGPGAQMGGPDPSDIRFIDMLCPGFSWRAMIIWISVIQAAVFIVSLSLCPPSLQLEPNPWSTYILGGGIAGLTAQGQIWRLITPMFLHANPFHILFNLFFQIRMGLPLEAKYGVSNFLYLYFVTGFMGNVFSQAVAPNGVKIGASTAGFGLIGCQIGELALDWHMIQDKARVILNLIFFLIIMVLMTAGMPVDWWGHLGGFVGGILMAFVLNRNMEHKPTWYKAAWWTAVAGFVAIPVSCSLKIFLGTPPIGGLPQYCSDNY</sequence>
<dbReference type="Gene3D" id="1.20.1540.10">
    <property type="entry name" value="Rhomboid-like"/>
    <property type="match status" value="1"/>
</dbReference>
<comment type="catalytic activity">
    <reaction evidence="1 10">
        <text>Cleaves type-1 transmembrane domains using a catalytic dyad composed of serine and histidine that are contributed by different transmembrane domains.</text>
        <dbReference type="EC" id="3.4.21.105"/>
    </reaction>
</comment>
<feature type="transmembrane region" description="Helical" evidence="10">
    <location>
        <begin position="215"/>
        <end position="233"/>
    </location>
</feature>
<evidence type="ECO:0000256" key="4">
    <source>
        <dbReference type="ARBA" id="ARBA00022670"/>
    </source>
</evidence>
<evidence type="ECO:0000256" key="3">
    <source>
        <dbReference type="ARBA" id="ARBA00009045"/>
    </source>
</evidence>
<comment type="function">
    <text evidence="10">Serine protease involved in intramembrane proteolysis.</text>
</comment>
<dbReference type="PANTHER" id="PTHR22936">
    <property type="entry name" value="RHOMBOID-RELATED"/>
    <property type="match status" value="1"/>
</dbReference>
<evidence type="ECO:0000256" key="6">
    <source>
        <dbReference type="ARBA" id="ARBA00022801"/>
    </source>
</evidence>
<organism evidence="13">
    <name type="scientific">Chromera velia CCMP2878</name>
    <dbReference type="NCBI Taxonomy" id="1169474"/>
    <lineage>
        <taxon>Eukaryota</taxon>
        <taxon>Sar</taxon>
        <taxon>Alveolata</taxon>
        <taxon>Colpodellida</taxon>
        <taxon>Chromeraceae</taxon>
        <taxon>Chromera</taxon>
    </lineage>
</organism>
<evidence type="ECO:0000256" key="8">
    <source>
        <dbReference type="ARBA" id="ARBA00022989"/>
    </source>
</evidence>
<comment type="similarity">
    <text evidence="3 10">Belongs to the peptidase S54 family.</text>
</comment>
<evidence type="ECO:0000256" key="7">
    <source>
        <dbReference type="ARBA" id="ARBA00022825"/>
    </source>
</evidence>
<dbReference type="PANTHER" id="PTHR22936:SF69">
    <property type="entry name" value="RHOMBOID-LIKE PROTEIN"/>
    <property type="match status" value="1"/>
</dbReference>
<dbReference type="VEuPathDB" id="CryptoDB:Cvel_29849"/>